<dbReference type="Pfam" id="PF13185">
    <property type="entry name" value="GAF_2"/>
    <property type="match status" value="1"/>
</dbReference>
<dbReference type="Pfam" id="PF25503">
    <property type="entry name" value="TPR_CHK1"/>
    <property type="match status" value="1"/>
</dbReference>
<evidence type="ECO:0000259" key="13">
    <source>
        <dbReference type="PROSITE" id="PS50109"/>
    </source>
</evidence>
<dbReference type="PROSITE" id="PS50011">
    <property type="entry name" value="PROTEIN_KINASE_DOM"/>
    <property type="match status" value="1"/>
</dbReference>
<dbReference type="VEuPathDB" id="FungiDB:CTRG_01180"/>
<dbReference type="CDD" id="cd17546">
    <property type="entry name" value="REC_hyHK_CKI1_RcsC-like"/>
    <property type="match status" value="1"/>
</dbReference>
<evidence type="ECO:0000256" key="7">
    <source>
        <dbReference type="ARBA" id="ARBA00022840"/>
    </source>
</evidence>
<evidence type="ECO:0000256" key="6">
    <source>
        <dbReference type="ARBA" id="ARBA00022777"/>
    </source>
</evidence>
<dbReference type="GO" id="GO:0006950">
    <property type="term" value="P:response to stress"/>
    <property type="evidence" value="ECO:0007669"/>
    <property type="project" value="UniProtKB-ARBA"/>
</dbReference>
<dbReference type="SUPFAM" id="SSF55781">
    <property type="entry name" value="GAF domain-like"/>
    <property type="match status" value="1"/>
</dbReference>
<feature type="compositionally biased region" description="Polar residues" evidence="11">
    <location>
        <begin position="1"/>
        <end position="11"/>
    </location>
</feature>
<sequence>MNFSNEETVPSPTRIDPHDTSTTPSKDEVFPSIPRSGRDTLKNGFSFTPNNPKKNMPARPTKLNIPISATSTDSSQPPSALSLDTPTSSKEIDVTPITEFALNEYSFDHTITTRAGDETSESSINIHQSMANLMEERSSLASNKSVDETSTSMSSDTSDNVSLGNSSYLNNINYMRSHLEYLSQNLNSNISPKNLSPTGDLSLDSANLMPDSIPGFSLLKRFGTTTVQTNLMYNGVKKSADPSINSCKIVCPKRGAIDINTHVLIRLSPNINKNMSLSRFLNEWYLLSGQNIVHKHRIWSNETLTNKYTPEIDVPVLDKDAAKIRSTLPIDLPGVLYPNEVLSFTVIDDDHQLKHPSECQTQKRFAIVYKDNEYRTFKEISSDAPPDQSSHRQGSFSSNGSRRKSIGSSSSILTPTTDGADFMTTGNSGTNDSLFRRLSKFVCSNPKTSLKVIEILSDFIKVVETLAVVHELGFVHNGLTSSQLVKSAIDSNDIKISGWGFAFSYSENCTYGYRQRHLCQIPDLIPYMAPEVSGVVNKIVDYRSDFYSLGVILYEILLGTLPFKSTNPQTIIRMHIFQKPISPYSLASSWISEKLSSIIMKLLEKDPSDRYTDSYALLKDLISVKNSYIEKVKSLGESVWNHWSKSSEYSKYLVKETLSHPEKVGHSPVIHTGMRFIGRECFYNQVMDSFRSCRSDVNLFFLSGDTGTGKTLILNDLRAHAFLKYDFYCSFKFSISATDNYMYKFLVDGVSKIISQILECSQEIQDSWRELIVKNIPLDMSILFYLIPDFKKLLGAKYTSIYQHKTSVSTPGTFFKDDQTARLEVKFKQILKEFYKIVAMQGLTIFIDDLQWCTEEAWVTLCDILDFGDQTDSPVTVKIVTAYTLNHDQLLDFNVNDRMESFFRYAQQTKMKLHHFIVPCISKETGINYIMESAGFIDERASSKSKMNSLHGSPTSTGTLVPSQENPVLSYVEESFAKLYDVSCGNAILMIYISRMARILGKMRYVHDGSCGYFLPDISDIGVTGICRDELARRFMTACTTPESKALIDIAAVISTGAGFHLSDLTVASGLPMGEVFKLLQACVASKIIIPTSTYYKVPFHLICSDDTPFDLTDDNIWELATLCSYRFYHDSLCSHTIRELTISGKFKELSRLCGLRFYNTITKERVLNIGGYLQMAVHFRNSYEVAKPEENEKYVEVLVQAGRYALSTYNMKLSQWFFEVIGDLVYNLDSKTQLKSILTIAQNHFNLSEFQECLEVMENAQKKFGFDRLVFSLQLVKCKIELGQLEEAYQIAIESLQTLGVPISFDEKKNKHLYEKLMRKLPLSVPEIRHILDGKTCTNGRTLLMYQIASEIIPPLRMDRRNDLRNALVAYATSQIYSHGSSPYCALFMLDFATSFVETSTSSGMIKAKELCSVAIALVNRAPEISLSYAQSIYNIYISTCAIFFDSIEQILNYVEMGMDTVRNDAISSSSVTELLVGISKVMLLYTSGKGYRSSILLKSRSNLRSKSKTPYGSNFMYDCESVLFGKVRLKEFLSNYDFSYECPVAQFCYYVVVLQAMAVKKRYDEAAELILTKVEAISEQCPVLLLHQRYYVLTSKVLTYCSPEIIKDKELRNTILSRHLDKFKLWSQTNESTFASKLLIMEAMEEIRKPNGDNLRILDIFEESIDIAREHGLLCDVLWSSFDCARWLVYSKQSKRRIAKMAKQGLDILRRLEMVDFLKFYELEFAEYIEEDKERSLTWPGLSMNNGSDSMPVSLRPSLTINTSSLNSISSNRSSNGSNKRNHRGHSGTSAASKMRITEEEPQVDLNMAIRECLAISEAPDEKSILLELLSAVIKFSEAEFGVVVTLNNDEPMLETVGSDQHVYSLDKVPLSSRTDICPYQLLIHVLNTGETINKDADRIDFVNRFELEYFEANDDCTCICMPLKNQWETYGVIYLEGGSKTNRNETLFDERKCDILQLFCYQATVALGKNKLLSQMEIAKSAAEDATAEKASFLANMSHEIRTPFNSLLSFSIFLLDTTLTHTQRDYVEAIKSSAMITLNIIDGILAFSKIEHGSFTLDNAPFSLNDCIESAIQLGGEVVTTSEIELVFFNNCPEIESVVGDVTRFRQIVINLVGNAIKFTSTGYVSVSCSATKIGDNRYELKVSVKDTGIGIPDQSQTKVFGAFSQVDGSSRREFGGAGLGLAISKKLAEIMGGKLRFESDYGKGTTFYLTVGLRGTVASSVPKLKGVDNQKCLIYTSHELTSLSLKNILEYYQLNATVVSDLKEVENINDYGLLFIGRTVIEKFTADTKQSPPKGRIIVLTRFGIALPAEFEKYDTLLCPIQRERLIRIIEKDSNTNDKSKPDSSSSATTTTKEISTGKLADEYPLRILLAEDNLLNYKVCSKHLEKLGYKADHAKDGVVVLEKCNELLEKGEKYDVILMDIQMPRKDGLAATKELKESFYAKEKGDFIPLIVALTANVAGDDKDRCLEAGMVDFISKPILPGELKKVLTKLGEIVHK</sequence>
<keyword evidence="5" id="KW-0547">Nucleotide-binding</keyword>
<dbReference type="Gene3D" id="1.10.287.130">
    <property type="match status" value="1"/>
</dbReference>
<dbReference type="EC" id="2.7.13.3" evidence="2"/>
<dbReference type="InterPro" id="IPR003661">
    <property type="entry name" value="HisK_dim/P_dom"/>
</dbReference>
<dbReference type="FunFam" id="1.10.287.130:FF:000002">
    <property type="entry name" value="Two-component osmosensing histidine kinase"/>
    <property type="match status" value="1"/>
</dbReference>
<keyword evidence="7" id="KW-0067">ATP-binding</keyword>
<dbReference type="InterPro" id="IPR029016">
    <property type="entry name" value="GAF-like_dom_sf"/>
</dbReference>
<dbReference type="InterPro" id="IPR001789">
    <property type="entry name" value="Sig_transdc_resp-reg_receiver"/>
</dbReference>
<dbReference type="PROSITE" id="PS50110">
    <property type="entry name" value="RESPONSE_REGULATORY"/>
    <property type="match status" value="1"/>
</dbReference>
<dbReference type="RefSeq" id="XP_002546875.1">
    <property type="nucleotide sequence ID" value="XM_002546829.1"/>
</dbReference>
<dbReference type="SMART" id="SM00388">
    <property type="entry name" value="HisKA"/>
    <property type="match status" value="1"/>
</dbReference>
<dbReference type="InterPro" id="IPR004358">
    <property type="entry name" value="Sig_transdc_His_kin-like_C"/>
</dbReference>
<feature type="region of interest" description="Disordered" evidence="11">
    <location>
        <begin position="380"/>
        <end position="425"/>
    </location>
</feature>
<dbReference type="InterPro" id="IPR000719">
    <property type="entry name" value="Prot_kinase_dom"/>
</dbReference>
<dbReference type="STRING" id="294747.C5M5Q0"/>
<feature type="compositionally biased region" description="Low complexity" evidence="11">
    <location>
        <begin position="148"/>
        <end position="159"/>
    </location>
</feature>
<evidence type="ECO:0000256" key="3">
    <source>
        <dbReference type="ARBA" id="ARBA00022553"/>
    </source>
</evidence>
<keyword evidence="4" id="KW-0808">Transferase</keyword>
<name>C5M5Q0_CANTT</name>
<evidence type="ECO:0000256" key="10">
    <source>
        <dbReference type="PROSITE-ProRule" id="PRU00169"/>
    </source>
</evidence>
<dbReference type="PANTHER" id="PTHR45339:SF1">
    <property type="entry name" value="HYBRID SIGNAL TRANSDUCTION HISTIDINE KINASE J"/>
    <property type="match status" value="1"/>
</dbReference>
<dbReference type="InterPro" id="IPR011006">
    <property type="entry name" value="CheY-like_superfamily"/>
</dbReference>
<comment type="catalytic activity">
    <reaction evidence="1">
        <text>ATP + protein L-histidine = ADP + protein N-phospho-L-histidine.</text>
        <dbReference type="EC" id="2.7.13.3"/>
    </reaction>
</comment>
<feature type="region of interest" description="Disordered" evidence="11">
    <location>
        <begin position="2340"/>
        <end position="2359"/>
    </location>
</feature>
<feature type="compositionally biased region" description="Polar residues" evidence="11">
    <location>
        <begin position="43"/>
        <end position="53"/>
    </location>
</feature>
<evidence type="ECO:0000256" key="2">
    <source>
        <dbReference type="ARBA" id="ARBA00012438"/>
    </source>
</evidence>
<feature type="region of interest" description="Disordered" evidence="11">
    <location>
        <begin position="136"/>
        <end position="159"/>
    </location>
</feature>
<gene>
    <name evidence="15" type="ORF">CTRG_01180</name>
</gene>
<dbReference type="Gene3D" id="1.10.510.10">
    <property type="entry name" value="Transferase(Phosphotransferase) domain 1"/>
    <property type="match status" value="1"/>
</dbReference>
<dbReference type="SUPFAM" id="SSF52172">
    <property type="entry name" value="CheY-like"/>
    <property type="match status" value="1"/>
</dbReference>
<feature type="compositionally biased region" description="Polar residues" evidence="11">
    <location>
        <begin position="2348"/>
        <end position="2359"/>
    </location>
</feature>
<dbReference type="InterPro" id="IPR003594">
    <property type="entry name" value="HATPase_dom"/>
</dbReference>
<dbReference type="KEGG" id="ctp:CTRG_01180"/>
<feature type="modified residue" description="4-aspartylphosphate" evidence="10">
    <location>
        <position position="2426"/>
    </location>
</feature>
<dbReference type="InterPro" id="IPR005467">
    <property type="entry name" value="His_kinase_dom"/>
</dbReference>
<dbReference type="InterPro" id="IPR003018">
    <property type="entry name" value="GAF"/>
</dbReference>
<dbReference type="InterPro" id="IPR027417">
    <property type="entry name" value="P-loop_NTPase"/>
</dbReference>
<feature type="compositionally biased region" description="Basic and acidic residues" evidence="11">
    <location>
        <begin position="15"/>
        <end position="29"/>
    </location>
</feature>
<dbReference type="SMART" id="SM00387">
    <property type="entry name" value="HATPase_c"/>
    <property type="match status" value="1"/>
</dbReference>
<feature type="domain" description="Histidine kinase" evidence="13">
    <location>
        <begin position="1999"/>
        <end position="2220"/>
    </location>
</feature>
<dbReference type="SUPFAM" id="SSF55874">
    <property type="entry name" value="ATPase domain of HSP90 chaperone/DNA topoisomerase II/histidine kinase"/>
    <property type="match status" value="1"/>
</dbReference>
<feature type="compositionally biased region" description="Polar residues" evidence="11">
    <location>
        <begin position="387"/>
        <end position="396"/>
    </location>
</feature>
<dbReference type="SUPFAM" id="SSF56112">
    <property type="entry name" value="Protein kinase-like (PK-like)"/>
    <property type="match status" value="1"/>
</dbReference>
<evidence type="ECO:0000256" key="11">
    <source>
        <dbReference type="SAM" id="MobiDB-lite"/>
    </source>
</evidence>
<dbReference type="CDD" id="cd16922">
    <property type="entry name" value="HATPase_EvgS-ArcB-TorS-like"/>
    <property type="match status" value="1"/>
</dbReference>
<dbReference type="FunFam" id="3.30.565.10:FF:000010">
    <property type="entry name" value="Sensor histidine kinase RcsC"/>
    <property type="match status" value="1"/>
</dbReference>
<dbReference type="Gene3D" id="3.40.50.300">
    <property type="entry name" value="P-loop containing nucleotide triphosphate hydrolases"/>
    <property type="match status" value="1"/>
</dbReference>
<dbReference type="Gene3D" id="3.40.50.2300">
    <property type="match status" value="1"/>
</dbReference>
<evidence type="ECO:0000313" key="16">
    <source>
        <dbReference type="Proteomes" id="UP000002037"/>
    </source>
</evidence>
<dbReference type="CDD" id="cd00082">
    <property type="entry name" value="HisKA"/>
    <property type="match status" value="1"/>
</dbReference>
<dbReference type="GO" id="GO:0000155">
    <property type="term" value="F:phosphorelay sensor kinase activity"/>
    <property type="evidence" value="ECO:0007669"/>
    <property type="project" value="InterPro"/>
</dbReference>
<dbReference type="SMART" id="SM00448">
    <property type="entry name" value="REC"/>
    <property type="match status" value="1"/>
</dbReference>
<evidence type="ECO:0000256" key="5">
    <source>
        <dbReference type="ARBA" id="ARBA00022741"/>
    </source>
</evidence>
<feature type="domain" description="Response regulatory" evidence="14">
    <location>
        <begin position="2372"/>
        <end position="2498"/>
    </location>
</feature>
<dbReference type="SUPFAM" id="SSF47384">
    <property type="entry name" value="Homodimeric domain of signal transducing histidine kinase"/>
    <property type="match status" value="1"/>
</dbReference>
<evidence type="ECO:0000256" key="4">
    <source>
        <dbReference type="ARBA" id="ARBA00022679"/>
    </source>
</evidence>
<accession>C5M5Q0</accession>
<dbReference type="Gene3D" id="3.30.565.10">
    <property type="entry name" value="Histidine kinase-like ATPase, C-terminal domain"/>
    <property type="match status" value="1"/>
</dbReference>
<dbReference type="InterPro" id="IPR011009">
    <property type="entry name" value="Kinase-like_dom_sf"/>
</dbReference>
<dbReference type="GO" id="GO:0036180">
    <property type="term" value="P:filamentous growth of a population of unicellular organisms in response to biotic stimulus"/>
    <property type="evidence" value="ECO:0007669"/>
    <property type="project" value="UniProtKB-ARBA"/>
</dbReference>
<evidence type="ECO:0000259" key="14">
    <source>
        <dbReference type="PROSITE" id="PS50110"/>
    </source>
</evidence>
<dbReference type="GO" id="GO:1900445">
    <property type="term" value="P:positive regulation of filamentous growth of a population of unicellular organisms in response to biotic stimulus"/>
    <property type="evidence" value="ECO:0007669"/>
    <property type="project" value="UniProtKB-ARBA"/>
</dbReference>
<dbReference type="GO" id="GO:0005524">
    <property type="term" value="F:ATP binding"/>
    <property type="evidence" value="ECO:0007669"/>
    <property type="project" value="UniProtKB-KW"/>
</dbReference>
<dbReference type="GO" id="GO:0097308">
    <property type="term" value="P:cellular response to farnesol"/>
    <property type="evidence" value="ECO:0007669"/>
    <property type="project" value="UniProtKB-ARBA"/>
</dbReference>
<feature type="compositionally biased region" description="Low complexity" evidence="11">
    <location>
        <begin position="1766"/>
        <end position="1781"/>
    </location>
</feature>
<dbReference type="GO" id="GO:0071555">
    <property type="term" value="P:cell wall organization"/>
    <property type="evidence" value="ECO:0007669"/>
    <property type="project" value="UniProtKB-KW"/>
</dbReference>
<keyword evidence="16" id="KW-1185">Reference proteome</keyword>
<keyword evidence="6" id="KW-0418">Kinase</keyword>
<proteinExistence type="predicted"/>
<dbReference type="PROSITE" id="PS50109">
    <property type="entry name" value="HIS_KIN"/>
    <property type="match status" value="1"/>
</dbReference>
<evidence type="ECO:0000313" key="15">
    <source>
        <dbReference type="EMBL" id="EER34320.1"/>
    </source>
</evidence>
<keyword evidence="8" id="KW-0902">Two-component regulatory system</keyword>
<dbReference type="Pfam" id="PF02518">
    <property type="entry name" value="HATPase_c"/>
    <property type="match status" value="1"/>
</dbReference>
<dbReference type="EMBL" id="GG692396">
    <property type="protein sequence ID" value="EER34320.1"/>
    <property type="molecule type" value="Genomic_DNA"/>
</dbReference>
<dbReference type="Pfam" id="PF00072">
    <property type="entry name" value="Response_reg"/>
    <property type="match status" value="1"/>
</dbReference>
<evidence type="ECO:0000256" key="9">
    <source>
        <dbReference type="ARBA" id="ARBA00023316"/>
    </source>
</evidence>
<dbReference type="Gene3D" id="3.30.450.40">
    <property type="match status" value="1"/>
</dbReference>
<keyword evidence="3 10" id="KW-0597">Phosphoprotein</keyword>
<dbReference type="GeneID" id="8295905"/>
<organism evidence="15 16">
    <name type="scientific">Candida tropicalis (strain ATCC MYA-3404 / T1)</name>
    <name type="common">Yeast</name>
    <dbReference type="NCBI Taxonomy" id="294747"/>
    <lineage>
        <taxon>Eukaryota</taxon>
        <taxon>Fungi</taxon>
        <taxon>Dikarya</taxon>
        <taxon>Ascomycota</taxon>
        <taxon>Saccharomycotina</taxon>
        <taxon>Pichiomycetes</taxon>
        <taxon>Debaryomycetaceae</taxon>
        <taxon>Candida/Lodderomyces clade</taxon>
        <taxon>Candida</taxon>
    </lineage>
</organism>
<keyword evidence="9" id="KW-0961">Cell wall biogenesis/degradation</keyword>
<protein>
    <recommendedName>
        <fullName evidence="2">histidine kinase</fullName>
        <ecNumber evidence="2">2.7.13.3</ecNumber>
    </recommendedName>
</protein>
<feature type="region of interest" description="Disordered" evidence="11">
    <location>
        <begin position="1766"/>
        <end position="1800"/>
    </location>
</feature>
<dbReference type="PANTHER" id="PTHR45339">
    <property type="entry name" value="HYBRID SIGNAL TRANSDUCTION HISTIDINE KINASE J"/>
    <property type="match status" value="1"/>
</dbReference>
<reference evidence="15 16" key="1">
    <citation type="journal article" date="2009" name="Nature">
        <title>Evolution of pathogenicity and sexual reproduction in eight Candida genomes.</title>
        <authorList>
            <person name="Butler G."/>
            <person name="Rasmussen M.D."/>
            <person name="Lin M.F."/>
            <person name="Santos M.A."/>
            <person name="Sakthikumar S."/>
            <person name="Munro C.A."/>
            <person name="Rheinbay E."/>
            <person name="Grabherr M."/>
            <person name="Forche A."/>
            <person name="Reedy J.L."/>
            <person name="Agrafioti I."/>
            <person name="Arnaud M.B."/>
            <person name="Bates S."/>
            <person name="Brown A.J."/>
            <person name="Brunke S."/>
            <person name="Costanzo M.C."/>
            <person name="Fitzpatrick D.A."/>
            <person name="de Groot P.W."/>
            <person name="Harris D."/>
            <person name="Hoyer L.L."/>
            <person name="Hube B."/>
            <person name="Klis F.M."/>
            <person name="Kodira C."/>
            <person name="Lennard N."/>
            <person name="Logue M.E."/>
            <person name="Martin R."/>
            <person name="Neiman A.M."/>
            <person name="Nikolaou E."/>
            <person name="Quail M.A."/>
            <person name="Quinn J."/>
            <person name="Santos M.C."/>
            <person name="Schmitzberger F.F."/>
            <person name="Sherlock G."/>
            <person name="Shah P."/>
            <person name="Silverstein K.A."/>
            <person name="Skrzypek M.S."/>
            <person name="Soll D."/>
            <person name="Staggs R."/>
            <person name="Stansfield I."/>
            <person name="Stumpf M.P."/>
            <person name="Sudbery P.E."/>
            <person name="Srikantha T."/>
            <person name="Zeng Q."/>
            <person name="Berman J."/>
            <person name="Berriman M."/>
            <person name="Heitman J."/>
            <person name="Gow N.A."/>
            <person name="Lorenz M.C."/>
            <person name="Birren B.W."/>
            <person name="Kellis M."/>
            <person name="Cuomo C.A."/>
        </authorList>
    </citation>
    <scope>NUCLEOTIDE SEQUENCE [LARGE SCALE GENOMIC DNA]</scope>
    <source>
        <strain evidence="16">ATCC MYA-3404 / T1</strain>
    </source>
</reference>
<dbReference type="OrthoDB" id="60033at2759"/>
<evidence type="ECO:0000256" key="1">
    <source>
        <dbReference type="ARBA" id="ARBA00000085"/>
    </source>
</evidence>
<evidence type="ECO:0000259" key="12">
    <source>
        <dbReference type="PROSITE" id="PS50011"/>
    </source>
</evidence>
<dbReference type="InterPro" id="IPR036890">
    <property type="entry name" value="HATPase_C_sf"/>
</dbReference>
<feature type="domain" description="Protein kinase" evidence="12">
    <location>
        <begin position="322"/>
        <end position="629"/>
    </location>
</feature>
<dbReference type="eggNOG" id="KOG0519">
    <property type="taxonomic scope" value="Eukaryota"/>
</dbReference>
<feature type="compositionally biased region" description="Polar residues" evidence="11">
    <location>
        <begin position="67"/>
        <end position="88"/>
    </location>
</feature>
<dbReference type="Proteomes" id="UP000002037">
    <property type="component" value="Unassembled WGS sequence"/>
</dbReference>
<feature type="region of interest" description="Disordered" evidence="11">
    <location>
        <begin position="1"/>
        <end position="88"/>
    </location>
</feature>
<dbReference type="Pfam" id="PF00069">
    <property type="entry name" value="Pkinase"/>
    <property type="match status" value="1"/>
</dbReference>
<evidence type="ECO:0000256" key="8">
    <source>
        <dbReference type="ARBA" id="ARBA00023012"/>
    </source>
</evidence>
<dbReference type="Pfam" id="PF00512">
    <property type="entry name" value="HisKA"/>
    <property type="match status" value="1"/>
</dbReference>
<dbReference type="PRINTS" id="PR00344">
    <property type="entry name" value="BCTRLSENSOR"/>
</dbReference>
<dbReference type="SUPFAM" id="SSF52540">
    <property type="entry name" value="P-loop containing nucleoside triphosphate hydrolases"/>
    <property type="match status" value="1"/>
</dbReference>
<dbReference type="SMART" id="SM00220">
    <property type="entry name" value="S_TKc"/>
    <property type="match status" value="1"/>
</dbReference>
<dbReference type="HOGENOM" id="CLU_000835_1_0_1"/>
<dbReference type="InterPro" id="IPR036097">
    <property type="entry name" value="HisK_dim/P_sf"/>
</dbReference>